<evidence type="ECO:0000256" key="5">
    <source>
        <dbReference type="ARBA" id="ARBA00022692"/>
    </source>
</evidence>
<accession>A0ABY5L9K3</accession>
<evidence type="ECO:0000256" key="7">
    <source>
        <dbReference type="ARBA" id="ARBA00023136"/>
    </source>
</evidence>
<evidence type="ECO:0000313" key="16">
    <source>
        <dbReference type="Proteomes" id="UP001058533"/>
    </source>
</evidence>
<feature type="domain" description="TonB-dependent receptor plug" evidence="14">
    <location>
        <begin position="56"/>
        <end position="153"/>
    </location>
</feature>
<dbReference type="Gene3D" id="2.40.170.20">
    <property type="entry name" value="TonB-dependent receptor, beta-barrel domain"/>
    <property type="match status" value="1"/>
</dbReference>
<keyword evidence="9 10" id="KW-0998">Cell outer membrane</keyword>
<evidence type="ECO:0000256" key="1">
    <source>
        <dbReference type="ARBA" id="ARBA00004571"/>
    </source>
</evidence>
<evidence type="ECO:0000256" key="8">
    <source>
        <dbReference type="ARBA" id="ARBA00023170"/>
    </source>
</evidence>
<dbReference type="Gene3D" id="2.170.130.10">
    <property type="entry name" value="TonB-dependent receptor, plug domain"/>
    <property type="match status" value="1"/>
</dbReference>
<dbReference type="Proteomes" id="UP001058533">
    <property type="component" value="Chromosome"/>
</dbReference>
<feature type="domain" description="TonB-dependent receptor-like beta-barrel" evidence="13">
    <location>
        <begin position="248"/>
        <end position="681"/>
    </location>
</feature>
<feature type="chain" id="PRO_5046093529" evidence="12">
    <location>
        <begin position="20"/>
        <end position="714"/>
    </location>
</feature>
<dbReference type="PANTHER" id="PTHR32552:SF82">
    <property type="entry name" value="FCUA PROTEIN"/>
    <property type="match status" value="1"/>
</dbReference>
<dbReference type="InterPro" id="IPR000531">
    <property type="entry name" value="Beta-barrel_TonB"/>
</dbReference>
<dbReference type="CDD" id="cd01347">
    <property type="entry name" value="ligand_gated_channel"/>
    <property type="match status" value="1"/>
</dbReference>
<evidence type="ECO:0000256" key="4">
    <source>
        <dbReference type="ARBA" id="ARBA00022452"/>
    </source>
</evidence>
<evidence type="ECO:0000259" key="14">
    <source>
        <dbReference type="Pfam" id="PF07715"/>
    </source>
</evidence>
<dbReference type="PROSITE" id="PS52016">
    <property type="entry name" value="TONB_DEPENDENT_REC_3"/>
    <property type="match status" value="1"/>
</dbReference>
<dbReference type="EMBL" id="CP101740">
    <property type="protein sequence ID" value="UUL82836.1"/>
    <property type="molecule type" value="Genomic_DNA"/>
</dbReference>
<evidence type="ECO:0000256" key="12">
    <source>
        <dbReference type="SAM" id="SignalP"/>
    </source>
</evidence>
<comment type="subcellular location">
    <subcellularLocation>
        <location evidence="1 10">Cell outer membrane</location>
        <topology evidence="1 10">Multi-pass membrane protein</topology>
    </subcellularLocation>
</comment>
<dbReference type="InterPro" id="IPR039426">
    <property type="entry name" value="TonB-dep_rcpt-like"/>
</dbReference>
<keyword evidence="3 10" id="KW-0813">Transport</keyword>
<dbReference type="InterPro" id="IPR010105">
    <property type="entry name" value="TonB_sidphr_rcpt"/>
</dbReference>
<dbReference type="InterPro" id="IPR036942">
    <property type="entry name" value="Beta-barrel_TonB_sf"/>
</dbReference>
<dbReference type="Pfam" id="PF07715">
    <property type="entry name" value="Plug"/>
    <property type="match status" value="1"/>
</dbReference>
<evidence type="ECO:0000256" key="10">
    <source>
        <dbReference type="PROSITE-ProRule" id="PRU01360"/>
    </source>
</evidence>
<organism evidence="15 16">
    <name type="scientific">Sphingomonas qomolangmaensis</name>
    <dbReference type="NCBI Taxonomy" id="2918765"/>
    <lineage>
        <taxon>Bacteria</taxon>
        <taxon>Pseudomonadati</taxon>
        <taxon>Pseudomonadota</taxon>
        <taxon>Alphaproteobacteria</taxon>
        <taxon>Sphingomonadales</taxon>
        <taxon>Sphingomonadaceae</taxon>
        <taxon>Sphingomonas</taxon>
    </lineage>
</organism>
<evidence type="ECO:0000256" key="2">
    <source>
        <dbReference type="ARBA" id="ARBA00009810"/>
    </source>
</evidence>
<comment type="similarity">
    <text evidence="2 10 11">Belongs to the TonB-dependent receptor family.</text>
</comment>
<dbReference type="NCBIfam" id="TIGR01783">
    <property type="entry name" value="TonB-siderophor"/>
    <property type="match status" value="1"/>
</dbReference>
<keyword evidence="5 10" id="KW-0812">Transmembrane</keyword>
<keyword evidence="16" id="KW-1185">Reference proteome</keyword>
<protein>
    <submittedName>
        <fullName evidence="15">TonB-dependent receptor</fullName>
    </submittedName>
</protein>
<evidence type="ECO:0000256" key="3">
    <source>
        <dbReference type="ARBA" id="ARBA00022448"/>
    </source>
</evidence>
<evidence type="ECO:0000256" key="9">
    <source>
        <dbReference type="ARBA" id="ARBA00023237"/>
    </source>
</evidence>
<dbReference type="SUPFAM" id="SSF56935">
    <property type="entry name" value="Porins"/>
    <property type="match status" value="1"/>
</dbReference>
<keyword evidence="7 10" id="KW-0472">Membrane</keyword>
<name>A0ABY5L9K3_9SPHN</name>
<feature type="signal peptide" evidence="12">
    <location>
        <begin position="1"/>
        <end position="19"/>
    </location>
</feature>
<dbReference type="PANTHER" id="PTHR32552">
    <property type="entry name" value="FERRICHROME IRON RECEPTOR-RELATED"/>
    <property type="match status" value="1"/>
</dbReference>
<keyword evidence="6 11" id="KW-0798">TonB box</keyword>
<sequence length="714" mass="75839">MKFVLLAGCCLFAASVAHAQEAPRDDDDIVVTAQADNQTQVIRGGQVGVLGDKAGEDVPFSIRAYGETLILNQQPLTLGQVLENDPSVRASYGFGNAAELFVIRGFPLFGDDIGLDGLYGMAPRQLISPELYEQVQILNGASAFLNGAAPGGTGIGGSVNLTLKRAGDRPLTRVTGNFSEGAHFGGAVDVSRRFGAGGEFGVRINGAYRAGDVSVNDEFRRSAVIGAGFDWRGERARLSLDLAYQRLEVRGLRPKVTVIGLTSIPEVPRADANYAQPWTYTELRDVFGLVKGEYDLADNALLYASFGARDGSEDGIYSGLTVTDAVTGAARGDALFVPRTDNNEAAQAGLRLKLAAGGVSHEINFGGSMSWQVNRNAFDFLSGFATNLYDTPVVPQPGTGFVGGDLDDPFAVSRVRLGSAFVSDTLGFFDDRVLLTAGLRLQAINVRGYSYTGGSLASEYAEDAVTPVVGLVVKPVEGLSLFANRIEGLAQGPTAPTTDPLIVNPGEVFAPFTSAQYEVGGKLTFGRFNAGAAVFQIAQPSAFARPINAADPTGPRIFAVEGVQRHRGVELTLDGELVDGLRFIGGASVIQAKLRDTEGGTLDGNTAVGVPDYTINANVEWDTPFIPGFTLTGRVIDTGKQQVDRANTLEIPGWTRFDLGARYVVAAAQRPLTLRLNVDNVANERYWQSAFDSFSPSLLQGMPRTVKLSASVEL</sequence>
<keyword evidence="4 10" id="KW-1134">Transmembrane beta strand</keyword>
<dbReference type="InterPro" id="IPR012910">
    <property type="entry name" value="Plug_dom"/>
</dbReference>
<evidence type="ECO:0000313" key="15">
    <source>
        <dbReference type="EMBL" id="UUL82836.1"/>
    </source>
</evidence>
<keyword evidence="12" id="KW-0732">Signal</keyword>
<dbReference type="Pfam" id="PF00593">
    <property type="entry name" value="TonB_dep_Rec_b-barrel"/>
    <property type="match status" value="1"/>
</dbReference>
<reference evidence="15" key="1">
    <citation type="submission" date="2022-07" db="EMBL/GenBank/DDBJ databases">
        <title>Sphingomonas sp. nov., a novel bacterium isolated from the north slope of the Mount Everest.</title>
        <authorList>
            <person name="Cui X."/>
            <person name="Liu Y."/>
        </authorList>
    </citation>
    <scope>NUCLEOTIDE SEQUENCE</scope>
    <source>
        <strain evidence="15">S5-59</strain>
    </source>
</reference>
<evidence type="ECO:0000256" key="11">
    <source>
        <dbReference type="RuleBase" id="RU003357"/>
    </source>
</evidence>
<proteinExistence type="inferred from homology"/>
<keyword evidence="8 15" id="KW-0675">Receptor</keyword>
<dbReference type="RefSeq" id="WP_256506688.1">
    <property type="nucleotide sequence ID" value="NZ_CP101740.1"/>
</dbReference>
<dbReference type="InterPro" id="IPR037066">
    <property type="entry name" value="Plug_dom_sf"/>
</dbReference>
<evidence type="ECO:0000259" key="13">
    <source>
        <dbReference type="Pfam" id="PF00593"/>
    </source>
</evidence>
<evidence type="ECO:0000256" key="6">
    <source>
        <dbReference type="ARBA" id="ARBA00023077"/>
    </source>
</evidence>
<gene>
    <name evidence="15" type="ORF">NMP03_00915</name>
</gene>